<evidence type="ECO:0000313" key="3">
    <source>
        <dbReference type="EMBL" id="PWN89654.1"/>
    </source>
</evidence>
<evidence type="ECO:0000313" key="4">
    <source>
        <dbReference type="Proteomes" id="UP000245768"/>
    </source>
</evidence>
<dbReference type="Proteomes" id="UP000245768">
    <property type="component" value="Unassembled WGS sequence"/>
</dbReference>
<feature type="compositionally biased region" description="Acidic residues" evidence="1">
    <location>
        <begin position="86"/>
        <end position="95"/>
    </location>
</feature>
<feature type="region of interest" description="Disordered" evidence="1">
    <location>
        <begin position="440"/>
        <end position="466"/>
    </location>
</feature>
<evidence type="ECO:0000256" key="2">
    <source>
        <dbReference type="SAM" id="SignalP"/>
    </source>
</evidence>
<dbReference type="EMBL" id="KZ819637">
    <property type="protein sequence ID" value="PWN89654.1"/>
    <property type="molecule type" value="Genomic_DNA"/>
</dbReference>
<feature type="region of interest" description="Disordered" evidence="1">
    <location>
        <begin position="44"/>
        <end position="244"/>
    </location>
</feature>
<keyword evidence="4" id="KW-1185">Reference proteome</keyword>
<dbReference type="InParanoid" id="A0A316YLH4"/>
<sequence length="466" mass="53267">MKLALLDTTLLALLLTSMCVAAALHDNNEDDGGYRKMLIKRYLSDSSPEKSPPMPPRQGLGRAHSGNFVQRSREEVERQEDHLDDEKTDDEETESDPWSNEGHESAWRYNDVSMTIKRGKNSEVAEEESSEEQHKRRLKKLKDVYESTSTTPYSSSRAPSMTHATPSRARGKSDHALFKPRPPLSHSDTSDKLLNPWGQQMRSSTSGNPSTLSLRPLMSSMDDQIQGDARKQQRGRRSKRIGGEGGEIKRATFLDILNAKEPFYQRRKATAEEKHLVSSAKSAQELIDLATKIEGTFVLPKAQKEILEKAERLKEYTKARDSRLSRSEIITAKRREKKRKLFEDLELSNEPRSYRNLKPKRHSDLCVRLQYVVNDIEAINTSKVALELKEGEKPRYLDFWTQEDLDWWKGYVDFRKRAAAPHRPSATLVEKIDNFFSNGMGKGWQPTKPPAGSKSRKRGNFRPLEA</sequence>
<dbReference type="GeneID" id="37046388"/>
<feature type="compositionally biased region" description="Low complexity" evidence="1">
    <location>
        <begin position="147"/>
        <end position="156"/>
    </location>
</feature>
<feature type="compositionally biased region" description="Basic and acidic residues" evidence="1">
    <location>
        <begin position="71"/>
        <end position="85"/>
    </location>
</feature>
<evidence type="ECO:0000256" key="1">
    <source>
        <dbReference type="SAM" id="MobiDB-lite"/>
    </source>
</evidence>
<feature type="chain" id="PRO_5016244183" evidence="2">
    <location>
        <begin position="23"/>
        <end position="466"/>
    </location>
</feature>
<reference evidence="3 4" key="1">
    <citation type="journal article" date="2018" name="Mol. Biol. Evol.">
        <title>Broad Genomic Sampling Reveals a Smut Pathogenic Ancestry of the Fungal Clade Ustilaginomycotina.</title>
        <authorList>
            <person name="Kijpornyongpan T."/>
            <person name="Mondo S.J."/>
            <person name="Barry K."/>
            <person name="Sandor L."/>
            <person name="Lee J."/>
            <person name="Lipzen A."/>
            <person name="Pangilinan J."/>
            <person name="LaButti K."/>
            <person name="Hainaut M."/>
            <person name="Henrissat B."/>
            <person name="Grigoriev I.V."/>
            <person name="Spatafora J.W."/>
            <person name="Aime M.C."/>
        </authorList>
    </citation>
    <scope>NUCLEOTIDE SEQUENCE [LARGE SCALE GENOMIC DNA]</scope>
    <source>
        <strain evidence="3 4">MCA 4198</strain>
    </source>
</reference>
<protein>
    <submittedName>
        <fullName evidence="3">Uncharacterized protein</fullName>
    </submittedName>
</protein>
<dbReference type="RefSeq" id="XP_025376852.1">
    <property type="nucleotide sequence ID" value="XM_025524472.1"/>
</dbReference>
<name>A0A316YLH4_9BASI</name>
<organism evidence="3 4">
    <name type="scientific">Acaromyces ingoldii</name>
    <dbReference type="NCBI Taxonomy" id="215250"/>
    <lineage>
        <taxon>Eukaryota</taxon>
        <taxon>Fungi</taxon>
        <taxon>Dikarya</taxon>
        <taxon>Basidiomycota</taxon>
        <taxon>Ustilaginomycotina</taxon>
        <taxon>Exobasidiomycetes</taxon>
        <taxon>Exobasidiales</taxon>
        <taxon>Cryptobasidiaceae</taxon>
        <taxon>Acaromyces</taxon>
    </lineage>
</organism>
<accession>A0A316YLH4</accession>
<feature type="compositionally biased region" description="Polar residues" evidence="1">
    <location>
        <begin position="197"/>
        <end position="213"/>
    </location>
</feature>
<feature type="signal peptide" evidence="2">
    <location>
        <begin position="1"/>
        <end position="22"/>
    </location>
</feature>
<keyword evidence="2" id="KW-0732">Signal</keyword>
<proteinExistence type="predicted"/>
<dbReference type="AlphaFoldDB" id="A0A316YLH4"/>
<gene>
    <name evidence="3" type="ORF">FA10DRAFT_295469</name>
</gene>